<evidence type="ECO:0000256" key="1">
    <source>
        <dbReference type="SAM" id="Phobius"/>
    </source>
</evidence>
<dbReference type="EMBL" id="JBBPDW010000053">
    <property type="protein sequence ID" value="KAK7531862.1"/>
    <property type="molecule type" value="Genomic_DNA"/>
</dbReference>
<gene>
    <name evidence="2" type="ORF">IWX46DRAFT_585072</name>
</gene>
<keyword evidence="3" id="KW-1185">Reference proteome</keyword>
<feature type="transmembrane region" description="Helical" evidence="1">
    <location>
        <begin position="120"/>
        <end position="140"/>
    </location>
</feature>
<evidence type="ECO:0000313" key="2">
    <source>
        <dbReference type="EMBL" id="KAK7531862.1"/>
    </source>
</evidence>
<keyword evidence="1" id="KW-1133">Transmembrane helix</keyword>
<organism evidence="2 3">
    <name type="scientific">Phyllosticta citricarpa</name>
    <dbReference type="NCBI Taxonomy" id="55181"/>
    <lineage>
        <taxon>Eukaryota</taxon>
        <taxon>Fungi</taxon>
        <taxon>Dikarya</taxon>
        <taxon>Ascomycota</taxon>
        <taxon>Pezizomycotina</taxon>
        <taxon>Dothideomycetes</taxon>
        <taxon>Dothideomycetes incertae sedis</taxon>
        <taxon>Botryosphaeriales</taxon>
        <taxon>Phyllostictaceae</taxon>
        <taxon>Phyllosticta</taxon>
    </lineage>
</organism>
<sequence length="197" mass="21555">MADTPTTECFQTRARRTATSLRILGLDSLGNGCLTAGAGTYRKRNLLSSQESSRKSFHLLQVPTSYSPLSTSPRPNRLSRPRTWKFATSCVDGVGPQFYAHLPRARGRGAKTGFRKGSSAVSAFFMVIICGVFPFGAVHLHGQIHAVARQCFVAVTARRGQGPGAKQGKGPYVDPKSQRDFRLGALDVIRRLRMARF</sequence>
<name>A0ABR1L9F0_9PEZI</name>
<proteinExistence type="predicted"/>
<evidence type="ECO:0000313" key="3">
    <source>
        <dbReference type="Proteomes" id="UP001365128"/>
    </source>
</evidence>
<protein>
    <submittedName>
        <fullName evidence="2">Uncharacterized protein</fullName>
    </submittedName>
</protein>
<keyword evidence="1" id="KW-0812">Transmembrane</keyword>
<reference evidence="2 3" key="1">
    <citation type="submission" date="2024-04" db="EMBL/GenBank/DDBJ databases">
        <title>Phyllosticta paracitricarpa is synonymous to the EU quarantine fungus P. citricarpa based on phylogenomic analyses.</title>
        <authorList>
            <consortium name="Lawrence Berkeley National Laboratory"/>
            <person name="Van Ingen-Buijs V.A."/>
            <person name="Van Westerhoven A.C."/>
            <person name="Haridas S."/>
            <person name="Skiadas P."/>
            <person name="Martin F."/>
            <person name="Groenewald J.Z."/>
            <person name="Crous P.W."/>
            <person name="Seidl M.F."/>
        </authorList>
    </citation>
    <scope>NUCLEOTIDE SEQUENCE [LARGE SCALE GENOMIC DNA]</scope>
    <source>
        <strain evidence="2 3">CBS 122670</strain>
    </source>
</reference>
<dbReference type="Proteomes" id="UP001365128">
    <property type="component" value="Unassembled WGS sequence"/>
</dbReference>
<accession>A0ABR1L9F0</accession>
<keyword evidence="1" id="KW-0472">Membrane</keyword>
<comment type="caution">
    <text evidence="2">The sequence shown here is derived from an EMBL/GenBank/DDBJ whole genome shotgun (WGS) entry which is preliminary data.</text>
</comment>